<dbReference type="EMBL" id="NHYE01005532">
    <property type="protein sequence ID" value="PPQ70678.1"/>
    <property type="molecule type" value="Genomic_DNA"/>
</dbReference>
<dbReference type="OrthoDB" id="3269380at2759"/>
<organism evidence="6 7">
    <name type="scientific">Gymnopilus dilepis</name>
    <dbReference type="NCBI Taxonomy" id="231916"/>
    <lineage>
        <taxon>Eukaryota</taxon>
        <taxon>Fungi</taxon>
        <taxon>Dikarya</taxon>
        <taxon>Basidiomycota</taxon>
        <taxon>Agaricomycotina</taxon>
        <taxon>Agaricomycetes</taxon>
        <taxon>Agaricomycetidae</taxon>
        <taxon>Agaricales</taxon>
        <taxon>Agaricineae</taxon>
        <taxon>Hymenogastraceae</taxon>
        <taxon>Gymnopilus</taxon>
    </lineage>
</organism>
<evidence type="ECO:0000256" key="3">
    <source>
        <dbReference type="ARBA" id="ARBA00022771"/>
    </source>
</evidence>
<dbReference type="AlphaFoldDB" id="A0A409VWR1"/>
<feature type="compositionally biased region" description="Low complexity" evidence="5">
    <location>
        <begin position="225"/>
        <end position="245"/>
    </location>
</feature>
<feature type="compositionally biased region" description="Low complexity" evidence="5">
    <location>
        <begin position="536"/>
        <end position="545"/>
    </location>
</feature>
<dbReference type="GO" id="GO:0005634">
    <property type="term" value="C:nucleus"/>
    <property type="evidence" value="ECO:0007669"/>
    <property type="project" value="TreeGrafter"/>
</dbReference>
<feature type="region of interest" description="Disordered" evidence="5">
    <location>
        <begin position="110"/>
        <end position="280"/>
    </location>
</feature>
<feature type="region of interest" description="Disordered" evidence="5">
    <location>
        <begin position="14"/>
        <end position="36"/>
    </location>
</feature>
<dbReference type="InterPro" id="IPR051580">
    <property type="entry name" value="ZnF-Chromatin_assoc"/>
</dbReference>
<keyword evidence="1" id="KW-0479">Metal-binding</keyword>
<sequence>MFKNILPSAHSHFGDQSHSLLDPASPTSSSSPLTNMDATAGVESLRSPPPSLVVDTGLDHITCLERTVCSNYFCCGRQHADLHALLEHFEEDHVIVLGPNGKRLYPSEKFLDAPSADTPSPTATPGSSRSSSLIPISPSTSSSSVTSSPSEPPSPTSTKFTSPPESTSCRKSSLEVPPVYTPFTPSLPVDPADPYGPEEVVDLVSQDDPMYSYPLEILPPSATAPPFGLSPPEFEPSSPSSSSGSGSDGDEEMSDGGSSSNGPINNHSTGSGPLPTYVYGTDKLKPITVFPKHVAFSATPPNSTGSPSSPRKGGRSLAGLSAEPSSKVGQATGTAKARPRNRGTSGAPSRKREKMYKCPQPRCTKSYLNPNGLKYHLEKGTCKLEDEVESAEESSIYRRGTSPPDSTVPRSDHDVDMLDAQAAGAPQVVLGSGREAHATAASLPPSDSNPSAPSSAPMTINYIDNASTAAPQYHHHPPDSVGVTSTSSSSSTVASGATTSSHPPSSSHAQPEVGSEPGGSCSPTHQDAQNAPPSQPSSSVPVVYHYPVPTYPQASFLSGAGSSLTPSYVTSPYYHKPYYPTANSIGSDGGQYPSSSTHAPPAQPPMPLAVSSSRMQ</sequence>
<evidence type="ECO:0000256" key="2">
    <source>
        <dbReference type="ARBA" id="ARBA00022737"/>
    </source>
</evidence>
<feature type="region of interest" description="Disordered" evidence="5">
    <location>
        <begin position="386"/>
        <end position="545"/>
    </location>
</feature>
<evidence type="ECO:0000256" key="4">
    <source>
        <dbReference type="ARBA" id="ARBA00022833"/>
    </source>
</evidence>
<feature type="compositionally biased region" description="Low complexity" evidence="5">
    <location>
        <begin position="19"/>
        <end position="33"/>
    </location>
</feature>
<feature type="compositionally biased region" description="Polar residues" evidence="5">
    <location>
        <begin position="323"/>
        <end position="333"/>
    </location>
</feature>
<gene>
    <name evidence="6" type="ORF">CVT26_014617</name>
</gene>
<protein>
    <recommendedName>
        <fullName evidence="8">C2H2-type domain-containing protein</fullName>
    </recommendedName>
</protein>
<feature type="region of interest" description="Disordered" evidence="5">
    <location>
        <begin position="295"/>
        <end position="370"/>
    </location>
</feature>
<comment type="caution">
    <text evidence="6">The sequence shown here is derived from an EMBL/GenBank/DDBJ whole genome shotgun (WGS) entry which is preliminary data.</text>
</comment>
<feature type="compositionally biased region" description="Low complexity" evidence="5">
    <location>
        <begin position="440"/>
        <end position="457"/>
    </location>
</feature>
<evidence type="ECO:0008006" key="8">
    <source>
        <dbReference type="Google" id="ProtNLM"/>
    </source>
</evidence>
<reference evidence="6 7" key="1">
    <citation type="journal article" date="2018" name="Evol. Lett.">
        <title>Horizontal gene cluster transfer increased hallucinogenic mushroom diversity.</title>
        <authorList>
            <person name="Reynolds H.T."/>
            <person name="Vijayakumar V."/>
            <person name="Gluck-Thaler E."/>
            <person name="Korotkin H.B."/>
            <person name="Matheny P.B."/>
            <person name="Slot J.C."/>
        </authorList>
    </citation>
    <scope>NUCLEOTIDE SEQUENCE [LARGE SCALE GENOMIC DNA]</scope>
    <source>
        <strain evidence="6 7">SRW20</strain>
    </source>
</reference>
<feature type="compositionally biased region" description="Low complexity" evidence="5">
    <location>
        <begin position="297"/>
        <end position="311"/>
    </location>
</feature>
<dbReference type="GO" id="GO:0008270">
    <property type="term" value="F:zinc ion binding"/>
    <property type="evidence" value="ECO:0007669"/>
    <property type="project" value="UniProtKB-KW"/>
</dbReference>
<dbReference type="PANTHER" id="PTHR23057">
    <property type="entry name" value="JUXTAPOSED WITH ANOTHER ZINC FINGER PROTEIN 1"/>
    <property type="match status" value="1"/>
</dbReference>
<dbReference type="FunCoup" id="A0A409VWR1">
    <property type="interactions" value="179"/>
</dbReference>
<dbReference type="Proteomes" id="UP000284706">
    <property type="component" value="Unassembled WGS sequence"/>
</dbReference>
<dbReference type="STRING" id="231916.A0A409VWR1"/>
<feature type="region of interest" description="Disordered" evidence="5">
    <location>
        <begin position="579"/>
        <end position="616"/>
    </location>
</feature>
<feature type="compositionally biased region" description="Low complexity" evidence="5">
    <location>
        <begin position="480"/>
        <end position="509"/>
    </location>
</feature>
<keyword evidence="2" id="KW-0677">Repeat</keyword>
<proteinExistence type="predicted"/>
<keyword evidence="4" id="KW-0862">Zinc</keyword>
<feature type="compositionally biased region" description="Polar residues" evidence="5">
    <location>
        <begin position="581"/>
        <end position="598"/>
    </location>
</feature>
<feature type="compositionally biased region" description="Low complexity" evidence="5">
    <location>
        <begin position="113"/>
        <end position="149"/>
    </location>
</feature>
<feature type="compositionally biased region" description="Polar residues" evidence="5">
    <location>
        <begin position="521"/>
        <end position="531"/>
    </location>
</feature>
<feature type="compositionally biased region" description="Low complexity" evidence="5">
    <location>
        <begin position="156"/>
        <end position="167"/>
    </location>
</feature>
<evidence type="ECO:0000256" key="1">
    <source>
        <dbReference type="ARBA" id="ARBA00022723"/>
    </source>
</evidence>
<dbReference type="InParanoid" id="A0A409VWR1"/>
<keyword evidence="3" id="KW-0863">Zinc-finger</keyword>
<evidence type="ECO:0000256" key="5">
    <source>
        <dbReference type="SAM" id="MobiDB-lite"/>
    </source>
</evidence>
<keyword evidence="7" id="KW-1185">Reference proteome</keyword>
<evidence type="ECO:0000313" key="7">
    <source>
        <dbReference type="Proteomes" id="UP000284706"/>
    </source>
</evidence>
<feature type="compositionally biased region" description="Polar residues" evidence="5">
    <location>
        <begin position="261"/>
        <end position="271"/>
    </location>
</feature>
<name>A0A409VWR1_9AGAR</name>
<accession>A0A409VWR1</accession>
<dbReference type="PANTHER" id="PTHR23057:SF0">
    <property type="entry name" value="JUXTAPOSED WITH ANOTHER ZINC FINGER PROTEIN 1"/>
    <property type="match status" value="1"/>
</dbReference>
<evidence type="ECO:0000313" key="6">
    <source>
        <dbReference type="EMBL" id="PPQ70678.1"/>
    </source>
</evidence>